<dbReference type="Pfam" id="PF15915">
    <property type="entry name" value="BAT"/>
    <property type="match status" value="1"/>
</dbReference>
<name>A0ABD5Y4U3_9EURY</name>
<sequence length="216" mass="24418">MTIEATFTATGDEFPLAAVFSEFPTAEIELDRVVPTDEFIIPYFWVRDAEIENISMEHVTHPGIHDIRVIDNVNGAAFIRIDWDLAYESVLTAIIETKVNLISALGSETQWSFELRAESRQVLADFQSYCRDHDIPLELTTLHTLSPFESGQEYDLTNAQREAMTIAYALGYYDSPREATRQDVANELSISPQAVGSRLQRGTRRLIASTLTRLDE</sequence>
<accession>A0ABD5Y4U3</accession>
<evidence type="ECO:0000313" key="6">
    <source>
        <dbReference type="Proteomes" id="UP001596432"/>
    </source>
</evidence>
<dbReference type="Pfam" id="PF04967">
    <property type="entry name" value="HTH_10"/>
    <property type="match status" value="1"/>
</dbReference>
<comment type="caution">
    <text evidence="5">The sequence shown here is derived from an EMBL/GenBank/DDBJ whole genome shotgun (WGS) entry which is preliminary data.</text>
</comment>
<evidence type="ECO:0000256" key="1">
    <source>
        <dbReference type="ARBA" id="ARBA00023015"/>
    </source>
</evidence>
<protein>
    <submittedName>
        <fullName evidence="5">Helix-turn-helix domain-containing protein</fullName>
    </submittedName>
</protein>
<dbReference type="GeneID" id="78820782"/>
<dbReference type="InterPro" id="IPR007050">
    <property type="entry name" value="HTH_bacterioopsin"/>
</dbReference>
<evidence type="ECO:0000259" key="3">
    <source>
        <dbReference type="Pfam" id="PF04967"/>
    </source>
</evidence>
<keyword evidence="6" id="KW-1185">Reference proteome</keyword>
<dbReference type="PANTHER" id="PTHR34236">
    <property type="entry name" value="DIMETHYL SULFOXIDE REDUCTASE TRANSCRIPTIONAL ACTIVATOR"/>
    <property type="match status" value="1"/>
</dbReference>
<proteinExistence type="predicted"/>
<evidence type="ECO:0000259" key="4">
    <source>
        <dbReference type="Pfam" id="PF15915"/>
    </source>
</evidence>
<feature type="domain" description="HTH bat-type" evidence="3">
    <location>
        <begin position="156"/>
        <end position="207"/>
    </location>
</feature>
<dbReference type="PANTHER" id="PTHR34236:SF1">
    <property type="entry name" value="DIMETHYL SULFOXIDE REDUCTASE TRANSCRIPTIONAL ACTIVATOR"/>
    <property type="match status" value="1"/>
</dbReference>
<dbReference type="InterPro" id="IPR031803">
    <property type="entry name" value="BAT_GAF/HTH-assoc"/>
</dbReference>
<keyword evidence="2" id="KW-0804">Transcription</keyword>
<keyword evidence="1" id="KW-0805">Transcription regulation</keyword>
<gene>
    <name evidence="5" type="ORF">ACFQMA_11710</name>
</gene>
<feature type="domain" description="Bacterioopsin transcriptional activator GAF and HTH associated" evidence="4">
    <location>
        <begin position="2"/>
        <end position="144"/>
    </location>
</feature>
<dbReference type="AlphaFoldDB" id="A0ABD5Y4U3"/>
<dbReference type="RefSeq" id="WP_274326048.1">
    <property type="nucleotide sequence ID" value="NZ_CP118158.1"/>
</dbReference>
<evidence type="ECO:0000313" key="5">
    <source>
        <dbReference type="EMBL" id="MFC7140492.1"/>
    </source>
</evidence>
<dbReference type="Proteomes" id="UP001596432">
    <property type="component" value="Unassembled WGS sequence"/>
</dbReference>
<reference evidence="5 6" key="1">
    <citation type="journal article" date="2019" name="Int. J. Syst. Evol. Microbiol.">
        <title>The Global Catalogue of Microorganisms (GCM) 10K type strain sequencing project: providing services to taxonomists for standard genome sequencing and annotation.</title>
        <authorList>
            <consortium name="The Broad Institute Genomics Platform"/>
            <consortium name="The Broad Institute Genome Sequencing Center for Infectious Disease"/>
            <person name="Wu L."/>
            <person name="Ma J."/>
        </authorList>
    </citation>
    <scope>NUCLEOTIDE SEQUENCE [LARGE SCALE GENOMIC DNA]</scope>
    <source>
        <strain evidence="5 6">XZYJT29</strain>
    </source>
</reference>
<organism evidence="5 6">
    <name type="scientific">Halosimplex aquaticum</name>
    <dbReference type="NCBI Taxonomy" id="3026162"/>
    <lineage>
        <taxon>Archaea</taxon>
        <taxon>Methanobacteriati</taxon>
        <taxon>Methanobacteriota</taxon>
        <taxon>Stenosarchaea group</taxon>
        <taxon>Halobacteria</taxon>
        <taxon>Halobacteriales</taxon>
        <taxon>Haloarculaceae</taxon>
        <taxon>Halosimplex</taxon>
    </lineage>
</organism>
<evidence type="ECO:0000256" key="2">
    <source>
        <dbReference type="ARBA" id="ARBA00023163"/>
    </source>
</evidence>
<dbReference type="EMBL" id="JBHTAS010000001">
    <property type="protein sequence ID" value="MFC7140492.1"/>
    <property type="molecule type" value="Genomic_DNA"/>
</dbReference>